<evidence type="ECO:0000313" key="1">
    <source>
        <dbReference type="EMBL" id="GGN93909.1"/>
    </source>
</evidence>
<organism evidence="1 2">
    <name type="scientific">Nocardia rhizosphaerihabitans</name>
    <dbReference type="NCBI Taxonomy" id="1691570"/>
    <lineage>
        <taxon>Bacteria</taxon>
        <taxon>Bacillati</taxon>
        <taxon>Actinomycetota</taxon>
        <taxon>Actinomycetes</taxon>
        <taxon>Mycobacteriales</taxon>
        <taxon>Nocardiaceae</taxon>
        <taxon>Nocardia</taxon>
    </lineage>
</organism>
<keyword evidence="2" id="KW-1185">Reference proteome</keyword>
<evidence type="ECO:0000313" key="2">
    <source>
        <dbReference type="Proteomes" id="UP000658127"/>
    </source>
</evidence>
<protein>
    <submittedName>
        <fullName evidence="1">Uncharacterized protein</fullName>
    </submittedName>
</protein>
<reference evidence="2" key="1">
    <citation type="journal article" date="2019" name="Int. J. Syst. Evol. Microbiol.">
        <title>The Global Catalogue of Microorganisms (GCM) 10K type strain sequencing project: providing services to taxonomists for standard genome sequencing and annotation.</title>
        <authorList>
            <consortium name="The Broad Institute Genomics Platform"/>
            <consortium name="The Broad Institute Genome Sequencing Center for Infectious Disease"/>
            <person name="Wu L."/>
            <person name="Ma J."/>
        </authorList>
    </citation>
    <scope>NUCLEOTIDE SEQUENCE [LARGE SCALE GENOMIC DNA]</scope>
    <source>
        <strain evidence="2">CGMCC 4.7329</strain>
    </source>
</reference>
<sequence length="54" mass="5819">MTDLHPKTLGPARLPLFSTQPHCDATPSTVDRVPGNQLPTFLAAPAAHEQDRPC</sequence>
<gene>
    <name evidence="1" type="ORF">GCM10011610_56330</name>
</gene>
<proteinExistence type="predicted"/>
<dbReference type="Proteomes" id="UP000658127">
    <property type="component" value="Unassembled WGS sequence"/>
</dbReference>
<accession>A0ABQ2KWQ4</accession>
<name>A0ABQ2KWQ4_9NOCA</name>
<comment type="caution">
    <text evidence="1">The sequence shown here is derived from an EMBL/GenBank/DDBJ whole genome shotgun (WGS) entry which is preliminary data.</text>
</comment>
<dbReference type="EMBL" id="BMNE01000007">
    <property type="protein sequence ID" value="GGN93909.1"/>
    <property type="molecule type" value="Genomic_DNA"/>
</dbReference>